<evidence type="ECO:0000313" key="3">
    <source>
        <dbReference type="Proteomes" id="UP000597444"/>
    </source>
</evidence>
<dbReference type="InterPro" id="IPR000073">
    <property type="entry name" value="AB_hydrolase_1"/>
</dbReference>
<dbReference type="InterPro" id="IPR029058">
    <property type="entry name" value="AB_hydrolase_fold"/>
</dbReference>
<dbReference type="AlphaFoldDB" id="A0A8J3J2H3"/>
<dbReference type="Gene3D" id="3.40.50.1820">
    <property type="entry name" value="alpha/beta hydrolase"/>
    <property type="match status" value="1"/>
</dbReference>
<proteinExistence type="predicted"/>
<gene>
    <name evidence="2" type="ORF">KSF_111480</name>
</gene>
<evidence type="ECO:0000313" key="2">
    <source>
        <dbReference type="EMBL" id="GHP01101.1"/>
    </source>
</evidence>
<organism evidence="2 3">
    <name type="scientific">Reticulibacter mediterranei</name>
    <dbReference type="NCBI Taxonomy" id="2778369"/>
    <lineage>
        <taxon>Bacteria</taxon>
        <taxon>Bacillati</taxon>
        <taxon>Chloroflexota</taxon>
        <taxon>Ktedonobacteria</taxon>
        <taxon>Ktedonobacterales</taxon>
        <taxon>Reticulibacteraceae</taxon>
        <taxon>Reticulibacter</taxon>
    </lineage>
</organism>
<name>A0A8J3J2H3_9CHLR</name>
<dbReference type="GO" id="GO:0016787">
    <property type="term" value="F:hydrolase activity"/>
    <property type="evidence" value="ECO:0007669"/>
    <property type="project" value="UniProtKB-KW"/>
</dbReference>
<comment type="caution">
    <text evidence="2">The sequence shown here is derived from an EMBL/GenBank/DDBJ whole genome shotgun (WGS) entry which is preliminary data.</text>
</comment>
<dbReference type="SUPFAM" id="SSF53474">
    <property type="entry name" value="alpha/beta-Hydrolases"/>
    <property type="match status" value="1"/>
</dbReference>
<keyword evidence="3" id="KW-1185">Reference proteome</keyword>
<sequence length="382" mass="41582">MGSFKPPIRRLVLQAIFIAMLLVAESVVGSRPARAETVSCQAFPRIAVALTNLGKANYHVWGELCATPAELARPDGTATVQLLVSGATYSHVYWDFSPTPIDGVSYSYARDEAAAGYPTFVLDRIGIGNSDHPLSALVDVKTNATIVHQVVQGLKNGSITGTRFAKVIEVSHSLGSLITWVEVVNYHDVDGVIITDMLHRLTPAFLARLPLAISPARLDSRFAGRPWATDVGYLTIKPPLLGNVAHGFRAQFFYNTATADVKVIALDEKTKETLTLLEFDSILHLVVPDTRLIKVPVQVMIGEKDFLLCDAILNCHKSSTIQQEEAPFYSSAACLQVVSIPQSGHDLSLHPNNRLQVQDALSWSDQFVGRSTTSRPPGCPSR</sequence>
<dbReference type="Proteomes" id="UP000597444">
    <property type="component" value="Unassembled WGS sequence"/>
</dbReference>
<evidence type="ECO:0000259" key="1">
    <source>
        <dbReference type="Pfam" id="PF12697"/>
    </source>
</evidence>
<dbReference type="Pfam" id="PF12697">
    <property type="entry name" value="Abhydrolase_6"/>
    <property type="match status" value="1"/>
</dbReference>
<protein>
    <submittedName>
        <fullName evidence="2">Alpha/beta hydrolase</fullName>
    </submittedName>
</protein>
<reference evidence="2" key="1">
    <citation type="submission" date="2020-10" db="EMBL/GenBank/DDBJ databases">
        <title>Taxonomic study of unclassified bacteria belonging to the class Ktedonobacteria.</title>
        <authorList>
            <person name="Yabe S."/>
            <person name="Wang C.M."/>
            <person name="Zheng Y."/>
            <person name="Sakai Y."/>
            <person name="Cavaletti L."/>
            <person name="Monciardini P."/>
            <person name="Donadio S."/>
        </authorList>
    </citation>
    <scope>NUCLEOTIDE SEQUENCE</scope>
    <source>
        <strain evidence="2">ID150040</strain>
    </source>
</reference>
<feature type="domain" description="AB hydrolase-1" evidence="1">
    <location>
        <begin position="82"/>
        <end position="351"/>
    </location>
</feature>
<dbReference type="RefSeq" id="WP_220211666.1">
    <property type="nucleotide sequence ID" value="NZ_BNJK01000004.1"/>
</dbReference>
<dbReference type="EMBL" id="BNJK01000004">
    <property type="protein sequence ID" value="GHP01101.1"/>
    <property type="molecule type" value="Genomic_DNA"/>
</dbReference>
<keyword evidence="2" id="KW-0378">Hydrolase</keyword>
<accession>A0A8J3J2H3</accession>